<name>A0A7W4UIE4_9CELL</name>
<proteinExistence type="predicted"/>
<accession>A0A7W4UIE4</accession>
<gene>
    <name evidence="1" type="ORF">FHR80_003036</name>
</gene>
<evidence type="ECO:0000313" key="1">
    <source>
        <dbReference type="EMBL" id="MBB2924108.1"/>
    </source>
</evidence>
<sequence>MDNPNDLRKYIQRGCSDRPTREILLSALDAGAEMRRTTKGVLVYGPEGTVTAHMSNSNYRSAKNLTARLRRAGVGV</sequence>
<dbReference type="EMBL" id="JACHVX010000004">
    <property type="protein sequence ID" value="MBB2924108.1"/>
    <property type="molecule type" value="Genomic_DNA"/>
</dbReference>
<comment type="caution">
    <text evidence="1">The sequence shown here is derived from an EMBL/GenBank/DDBJ whole genome shotgun (WGS) entry which is preliminary data.</text>
</comment>
<organism evidence="1 2">
    <name type="scientific">Cellulomonas cellasea</name>
    <dbReference type="NCBI Taxonomy" id="43670"/>
    <lineage>
        <taxon>Bacteria</taxon>
        <taxon>Bacillati</taxon>
        <taxon>Actinomycetota</taxon>
        <taxon>Actinomycetes</taxon>
        <taxon>Micrococcales</taxon>
        <taxon>Cellulomonadaceae</taxon>
        <taxon>Cellulomonas</taxon>
    </lineage>
</organism>
<protein>
    <submittedName>
        <fullName evidence="1">Uncharacterized protein</fullName>
    </submittedName>
</protein>
<dbReference type="Proteomes" id="UP000518206">
    <property type="component" value="Unassembled WGS sequence"/>
</dbReference>
<dbReference type="AlphaFoldDB" id="A0A7W4UIE4"/>
<dbReference type="RefSeq" id="WP_183296894.1">
    <property type="nucleotide sequence ID" value="NZ_JACHVX010000004.1"/>
</dbReference>
<reference evidence="1 2" key="1">
    <citation type="submission" date="2020-08" db="EMBL/GenBank/DDBJ databases">
        <title>The Agave Microbiome: Exploring the role of microbial communities in plant adaptations to desert environments.</title>
        <authorList>
            <person name="Partida-Martinez L.P."/>
        </authorList>
    </citation>
    <scope>NUCLEOTIDE SEQUENCE [LARGE SCALE GENOMIC DNA]</scope>
    <source>
        <strain evidence="1 2">RAS26</strain>
    </source>
</reference>
<reference evidence="1 2" key="2">
    <citation type="submission" date="2020-08" db="EMBL/GenBank/DDBJ databases">
        <authorList>
            <person name="Partida-Martinez L."/>
            <person name="Huntemann M."/>
            <person name="Clum A."/>
            <person name="Wang J."/>
            <person name="Palaniappan K."/>
            <person name="Ritter S."/>
            <person name="Chen I.-M."/>
            <person name="Stamatis D."/>
            <person name="Reddy T."/>
            <person name="O'Malley R."/>
            <person name="Daum C."/>
            <person name="Shapiro N."/>
            <person name="Ivanova N."/>
            <person name="Kyrpides N."/>
            <person name="Woyke T."/>
        </authorList>
    </citation>
    <scope>NUCLEOTIDE SEQUENCE [LARGE SCALE GENOMIC DNA]</scope>
    <source>
        <strain evidence="1 2">RAS26</strain>
    </source>
</reference>
<evidence type="ECO:0000313" key="2">
    <source>
        <dbReference type="Proteomes" id="UP000518206"/>
    </source>
</evidence>